<accession>A0AAV3XKV3</accession>
<comment type="caution">
    <text evidence="2">The sequence shown here is derived from an EMBL/GenBank/DDBJ whole genome shotgun (WGS) entry which is preliminary data.</text>
</comment>
<reference evidence="2" key="1">
    <citation type="submission" date="2019-10" db="EMBL/GenBank/DDBJ databases">
        <title>Draft genome sequece of Microseira wollei NIES-4236.</title>
        <authorList>
            <person name="Yamaguchi H."/>
            <person name="Suzuki S."/>
            <person name="Kawachi M."/>
        </authorList>
    </citation>
    <scope>NUCLEOTIDE SEQUENCE</scope>
    <source>
        <strain evidence="2">NIES-4236</strain>
    </source>
</reference>
<gene>
    <name evidence="2" type="ORF">MiSe_62230</name>
</gene>
<evidence type="ECO:0000313" key="2">
    <source>
        <dbReference type="EMBL" id="GET41411.1"/>
    </source>
</evidence>
<feature type="signal peptide" evidence="1">
    <location>
        <begin position="1"/>
        <end position="31"/>
    </location>
</feature>
<proteinExistence type="predicted"/>
<feature type="chain" id="PRO_5043954822" evidence="1">
    <location>
        <begin position="32"/>
        <end position="162"/>
    </location>
</feature>
<name>A0AAV3XKV3_9CYAN</name>
<keyword evidence="3" id="KW-1185">Reference proteome</keyword>
<dbReference type="AlphaFoldDB" id="A0AAV3XKV3"/>
<evidence type="ECO:0000256" key="1">
    <source>
        <dbReference type="SAM" id="SignalP"/>
    </source>
</evidence>
<evidence type="ECO:0000313" key="3">
    <source>
        <dbReference type="Proteomes" id="UP001050975"/>
    </source>
</evidence>
<organism evidence="2 3">
    <name type="scientific">Microseira wollei NIES-4236</name>
    <dbReference type="NCBI Taxonomy" id="2530354"/>
    <lineage>
        <taxon>Bacteria</taxon>
        <taxon>Bacillati</taxon>
        <taxon>Cyanobacteriota</taxon>
        <taxon>Cyanophyceae</taxon>
        <taxon>Oscillatoriophycideae</taxon>
        <taxon>Aerosakkonematales</taxon>
        <taxon>Aerosakkonemataceae</taxon>
        <taxon>Microseira</taxon>
    </lineage>
</organism>
<dbReference type="RefSeq" id="WP_226587694.1">
    <property type="nucleotide sequence ID" value="NZ_BLAY01000121.1"/>
</dbReference>
<sequence>MKKLLTKVITAAIMVALSVAIALCGNNPAQAMTYDFSWNGNGGYSATGSFSYDENTAPEKFSESGPGATQALQSLNVSFFNPSGNLVATYNNVVNGISTGQYFKLNFNKVTKEIFGLIDVGGEAAGESYLKGTVNTDLSLYQVPQSGPDTIGDSNSGTIVVK</sequence>
<protein>
    <submittedName>
        <fullName evidence="2">Uncharacterized protein</fullName>
    </submittedName>
</protein>
<keyword evidence="1" id="KW-0732">Signal</keyword>
<dbReference type="EMBL" id="BLAY01000121">
    <property type="protein sequence ID" value="GET41411.1"/>
    <property type="molecule type" value="Genomic_DNA"/>
</dbReference>
<dbReference type="Proteomes" id="UP001050975">
    <property type="component" value="Unassembled WGS sequence"/>
</dbReference>